<keyword evidence="5" id="KW-1185">Reference proteome</keyword>
<dbReference type="CDD" id="cd00796">
    <property type="entry name" value="INT_Rci_Hp1_C"/>
    <property type="match status" value="1"/>
</dbReference>
<keyword evidence="1" id="KW-0229">DNA integration</keyword>
<dbReference type="GO" id="GO:0006310">
    <property type="term" value="P:DNA recombination"/>
    <property type="evidence" value="ECO:0007669"/>
    <property type="project" value="UniProtKB-KW"/>
</dbReference>
<protein>
    <submittedName>
        <fullName evidence="4">Integrase</fullName>
    </submittedName>
</protein>
<dbReference type="InterPro" id="IPR050090">
    <property type="entry name" value="Tyrosine_recombinase_XerCD"/>
</dbReference>
<organism evidence="4 5">
    <name type="scientific">Limnobaculum zhutongyuii</name>
    <dbReference type="NCBI Taxonomy" id="2498113"/>
    <lineage>
        <taxon>Bacteria</taxon>
        <taxon>Pseudomonadati</taxon>
        <taxon>Pseudomonadota</taxon>
        <taxon>Gammaproteobacteria</taxon>
        <taxon>Enterobacterales</taxon>
        <taxon>Budviciaceae</taxon>
        <taxon>Limnobaculum</taxon>
    </lineage>
</organism>
<dbReference type="Pfam" id="PF24624">
    <property type="entry name" value="Int_N"/>
    <property type="match status" value="1"/>
</dbReference>
<evidence type="ECO:0000259" key="3">
    <source>
        <dbReference type="PROSITE" id="PS51898"/>
    </source>
</evidence>
<dbReference type="GO" id="GO:0003677">
    <property type="term" value="F:DNA binding"/>
    <property type="evidence" value="ECO:0007669"/>
    <property type="project" value="InterPro"/>
</dbReference>
<dbReference type="Proteomes" id="UP000293154">
    <property type="component" value="Chromosome"/>
</dbReference>
<proteinExistence type="predicted"/>
<dbReference type="RefSeq" id="WP_130592304.1">
    <property type="nucleotide sequence ID" value="NZ_CP034752.1"/>
</dbReference>
<dbReference type="OrthoDB" id="9795573at2"/>
<dbReference type="SUPFAM" id="SSF56349">
    <property type="entry name" value="DNA breaking-rejoining enzymes"/>
    <property type="match status" value="1"/>
</dbReference>
<dbReference type="GO" id="GO:0015074">
    <property type="term" value="P:DNA integration"/>
    <property type="evidence" value="ECO:0007669"/>
    <property type="project" value="UniProtKB-KW"/>
</dbReference>
<dbReference type="KEGG" id="prag:EKN56_13760"/>
<dbReference type="Gene3D" id="1.10.443.10">
    <property type="entry name" value="Intergrase catalytic core"/>
    <property type="match status" value="1"/>
</dbReference>
<evidence type="ECO:0000256" key="2">
    <source>
        <dbReference type="ARBA" id="ARBA00023172"/>
    </source>
</evidence>
<accession>A0A411WM91</accession>
<dbReference type="EMBL" id="CP034752">
    <property type="protein sequence ID" value="QBH97371.1"/>
    <property type="molecule type" value="Genomic_DNA"/>
</dbReference>
<dbReference type="PANTHER" id="PTHR30349">
    <property type="entry name" value="PHAGE INTEGRASE-RELATED"/>
    <property type="match status" value="1"/>
</dbReference>
<sequence length="329" mass="38092">MSIKKLEDGRYEVDVRPQGAEGKRIRRKFDNKAEARTFERYILTNYHNKEWLEKPADKRPLAELIEIWWELIGRTQEHGDKTYGKLKKNDRDMGYPRAYMLTKPFLLKYLSTLLQSDIKASTANRMMTYLAGMFSALISADLYHSENPARQIKPLKEDIPEMVFLSDDEISALLKSLDINGDERRIALLSLCTGVRWKEAFSVKAEHIIDNKVTFYETKNGKKRTVPISQEVKDYIKTKESGRLFESANYNILRMMIKAIKPDMPKGQAVHVLRHTFATHFMINGGNIITLQRILGHSNIHQTMIYAHFAPDHLYEAITLNPLRGMSIT</sequence>
<dbReference type="PROSITE" id="PS51898">
    <property type="entry name" value="TYR_RECOMBINASE"/>
    <property type="match status" value="1"/>
</dbReference>
<dbReference type="InterPro" id="IPR057084">
    <property type="entry name" value="Int_N"/>
</dbReference>
<evidence type="ECO:0000313" key="4">
    <source>
        <dbReference type="EMBL" id="QBH97371.1"/>
    </source>
</evidence>
<feature type="domain" description="Tyr recombinase" evidence="3">
    <location>
        <begin position="160"/>
        <end position="319"/>
    </location>
</feature>
<dbReference type="InterPro" id="IPR002104">
    <property type="entry name" value="Integrase_catalytic"/>
</dbReference>
<dbReference type="InterPro" id="IPR011010">
    <property type="entry name" value="DNA_brk_join_enz"/>
</dbReference>
<gene>
    <name evidence="4" type="ORF">EKN56_13760</name>
</gene>
<evidence type="ECO:0000313" key="5">
    <source>
        <dbReference type="Proteomes" id="UP000293154"/>
    </source>
</evidence>
<name>A0A411WM91_9GAMM</name>
<dbReference type="Pfam" id="PF00589">
    <property type="entry name" value="Phage_integrase"/>
    <property type="match status" value="1"/>
</dbReference>
<evidence type="ECO:0000256" key="1">
    <source>
        <dbReference type="ARBA" id="ARBA00022908"/>
    </source>
</evidence>
<keyword evidence="2" id="KW-0233">DNA recombination</keyword>
<dbReference type="PANTHER" id="PTHR30349:SF93">
    <property type="entry name" value="FELS-2 PROPHAGE PROTEIN"/>
    <property type="match status" value="1"/>
</dbReference>
<reference evidence="4 5" key="1">
    <citation type="submission" date="2019-03" db="EMBL/GenBank/DDBJ databases">
        <title>Pragia sp. nov. isolated from the gut tract of Carduelis flavirostris.</title>
        <authorList>
            <person name="Ge Y."/>
        </authorList>
    </citation>
    <scope>NUCLEOTIDE SEQUENCE [LARGE SCALE GENOMIC DNA]</scope>
    <source>
        <strain evidence="4 5">CF-458</strain>
    </source>
</reference>
<dbReference type="AlphaFoldDB" id="A0A411WM91"/>
<dbReference type="InterPro" id="IPR013762">
    <property type="entry name" value="Integrase-like_cat_sf"/>
</dbReference>